<feature type="transmembrane region" description="Helical" evidence="1">
    <location>
        <begin position="109"/>
        <end position="133"/>
    </location>
</feature>
<evidence type="ECO:0000256" key="1">
    <source>
        <dbReference type="SAM" id="Phobius"/>
    </source>
</evidence>
<sequence>MVKFYRKSVSLSALWVSTNERLSDFYASSWQRGESPIPMLVVRLMLMGMALAILIWSLVEAPNPHWLIYLTNWGLMLDVGMLLCGLIVSSSALYNRPSEEKALPWYASMHWAVFNIAVTLSIMITTLYWVLLYNPALRSEMTTRAFWLDVSTHGIASCLMVVELVLSRTPVRFLHVYQPLGMGLWYAVFSAIYYAAGGTDINGNPFIYEVLDWSQGKRTGIVVAASMAGLIVVYTFVWAIALCRDKLSSILIRTTSHNLAAAPPDRHTRII</sequence>
<dbReference type="InterPro" id="IPR049352">
    <property type="entry name" value="Rost"/>
</dbReference>
<feature type="transmembrane region" description="Helical" evidence="1">
    <location>
        <begin position="173"/>
        <end position="196"/>
    </location>
</feature>
<name>A0A2A4JU90_HELVI</name>
<feature type="transmembrane region" description="Helical" evidence="1">
    <location>
        <begin position="221"/>
        <end position="243"/>
    </location>
</feature>
<dbReference type="PANTHER" id="PTHR12242">
    <property type="entry name" value="OS02G0130600 PROTEIN-RELATED"/>
    <property type="match status" value="1"/>
</dbReference>
<proteinExistence type="predicted"/>
<comment type="caution">
    <text evidence="2">The sequence shown here is derived from an EMBL/GenBank/DDBJ whole genome shotgun (WGS) entry which is preliminary data.</text>
</comment>
<dbReference type="AlphaFoldDB" id="A0A2A4JU90"/>
<feature type="transmembrane region" description="Helical" evidence="1">
    <location>
        <begin position="145"/>
        <end position="166"/>
    </location>
</feature>
<organism evidence="2">
    <name type="scientific">Heliothis virescens</name>
    <name type="common">Tobacco budworm moth</name>
    <dbReference type="NCBI Taxonomy" id="7102"/>
    <lineage>
        <taxon>Eukaryota</taxon>
        <taxon>Metazoa</taxon>
        <taxon>Ecdysozoa</taxon>
        <taxon>Arthropoda</taxon>
        <taxon>Hexapoda</taxon>
        <taxon>Insecta</taxon>
        <taxon>Pterygota</taxon>
        <taxon>Neoptera</taxon>
        <taxon>Endopterygota</taxon>
        <taxon>Lepidoptera</taxon>
        <taxon>Glossata</taxon>
        <taxon>Ditrysia</taxon>
        <taxon>Noctuoidea</taxon>
        <taxon>Noctuidae</taxon>
        <taxon>Heliothinae</taxon>
        <taxon>Heliothis</taxon>
    </lineage>
</organism>
<keyword evidence="1" id="KW-0812">Transmembrane</keyword>
<evidence type="ECO:0000313" key="2">
    <source>
        <dbReference type="EMBL" id="PCG75597.1"/>
    </source>
</evidence>
<keyword evidence="1" id="KW-0472">Membrane</keyword>
<gene>
    <name evidence="2" type="ORF">B5V51_11316</name>
</gene>
<dbReference type="STRING" id="7102.A0A2A4JU90"/>
<dbReference type="PANTHER" id="PTHR12242:SF1">
    <property type="entry name" value="MYND-TYPE DOMAIN-CONTAINING PROTEIN"/>
    <property type="match status" value="1"/>
</dbReference>
<feature type="transmembrane region" description="Helical" evidence="1">
    <location>
        <begin position="40"/>
        <end position="59"/>
    </location>
</feature>
<protein>
    <submittedName>
        <fullName evidence="2">Uncharacterized protein</fullName>
    </submittedName>
</protein>
<feature type="transmembrane region" description="Helical" evidence="1">
    <location>
        <begin position="65"/>
        <end position="88"/>
    </location>
</feature>
<dbReference type="GO" id="GO:0016020">
    <property type="term" value="C:membrane"/>
    <property type="evidence" value="ECO:0007669"/>
    <property type="project" value="TreeGrafter"/>
</dbReference>
<dbReference type="EMBL" id="NWSH01000568">
    <property type="protein sequence ID" value="PCG75596.1"/>
    <property type="molecule type" value="Genomic_DNA"/>
</dbReference>
<keyword evidence="1" id="KW-1133">Transmembrane helix</keyword>
<reference evidence="2" key="1">
    <citation type="submission" date="2017-09" db="EMBL/GenBank/DDBJ databases">
        <title>Contemporary evolution of a Lepidopteran species, Heliothis virescens, in response to modern agricultural practices.</title>
        <authorList>
            <person name="Fritz M.L."/>
            <person name="Deyonke A.M."/>
            <person name="Papanicolaou A."/>
            <person name="Micinski S."/>
            <person name="Westbrook J."/>
            <person name="Gould F."/>
        </authorList>
    </citation>
    <scope>NUCLEOTIDE SEQUENCE [LARGE SCALE GENOMIC DNA]</scope>
    <source>
        <strain evidence="2">HvINT-</strain>
        <tissue evidence="2">Whole body</tissue>
    </source>
</reference>
<accession>A0A2A4JU90</accession>
<dbReference type="Pfam" id="PF21534">
    <property type="entry name" value="Rost"/>
    <property type="match status" value="1"/>
</dbReference>
<dbReference type="EMBL" id="NWSH01000568">
    <property type="protein sequence ID" value="PCG75597.1"/>
    <property type="molecule type" value="Genomic_DNA"/>
</dbReference>